<reference evidence="4 5" key="1">
    <citation type="submission" date="2019-07" db="EMBL/GenBank/DDBJ databases">
        <title>R&amp;d 2014.</title>
        <authorList>
            <person name="Klenk H.-P."/>
        </authorList>
    </citation>
    <scope>NUCLEOTIDE SEQUENCE [LARGE SCALE GENOMIC DNA]</scope>
    <source>
        <strain evidence="4 5">DSM 43912</strain>
    </source>
</reference>
<feature type="compositionally biased region" description="Polar residues" evidence="1">
    <location>
        <begin position="573"/>
        <end position="583"/>
    </location>
</feature>
<feature type="region of interest" description="Disordered" evidence="1">
    <location>
        <begin position="562"/>
        <end position="599"/>
    </location>
</feature>
<evidence type="ECO:0000259" key="2">
    <source>
        <dbReference type="Pfam" id="PF15644"/>
    </source>
</evidence>
<gene>
    <name evidence="4" type="ORF">JD81_04705</name>
</gene>
<dbReference type="PANTHER" id="PTHR48148:SF2">
    <property type="entry name" value="PA14 DOMAIN-CONTAINING PROTEIN"/>
    <property type="match status" value="1"/>
</dbReference>
<feature type="compositionally biased region" description="Basic and acidic residues" evidence="1">
    <location>
        <begin position="811"/>
        <end position="822"/>
    </location>
</feature>
<feature type="region of interest" description="Disordered" evidence="1">
    <location>
        <begin position="773"/>
        <end position="833"/>
    </location>
</feature>
<feature type="compositionally biased region" description="Low complexity" evidence="1">
    <location>
        <begin position="562"/>
        <end position="572"/>
    </location>
</feature>
<dbReference type="RefSeq" id="WP_145819752.1">
    <property type="nucleotide sequence ID" value="NZ_AP023438.1"/>
</dbReference>
<feature type="compositionally biased region" description="Low complexity" evidence="1">
    <location>
        <begin position="506"/>
        <end position="536"/>
    </location>
</feature>
<evidence type="ECO:0000313" key="5">
    <source>
        <dbReference type="Proteomes" id="UP000319728"/>
    </source>
</evidence>
<proteinExistence type="predicted"/>
<protein>
    <submittedName>
        <fullName evidence="4">RelA/SpoT family protein</fullName>
    </submittedName>
</protein>
<dbReference type="OrthoDB" id="4554584at2"/>
<accession>A0A562WM71</accession>
<organism evidence="4 5">
    <name type="scientific">Micromonospora sagamiensis</name>
    <dbReference type="NCBI Taxonomy" id="47875"/>
    <lineage>
        <taxon>Bacteria</taxon>
        <taxon>Bacillati</taxon>
        <taxon>Actinomycetota</taxon>
        <taxon>Actinomycetes</taxon>
        <taxon>Micromonosporales</taxon>
        <taxon>Micromonosporaceae</taxon>
        <taxon>Micromonospora</taxon>
    </lineage>
</organism>
<feature type="compositionally biased region" description="Pro residues" evidence="1">
    <location>
        <begin position="621"/>
        <end position="632"/>
    </location>
</feature>
<feature type="region of interest" description="Disordered" evidence="1">
    <location>
        <begin position="1010"/>
        <end position="1077"/>
    </location>
</feature>
<sequence length="1474" mass="156254">MTVLPSPIPHPLDFCPWQLPDWIYEALDWVVGVEWPEGNERAVWDLADEWYAVAAALAGPREDATTAAGEVLSGYGAVGAVAKAFDVAWRKVAEGDEAPLPLLLAVSTDLGRLVEECGCDIEGAKLEVWIELGILVVELLAMTVAVVLTAGAASPAAAAAITATRFVVQQIFKKLIAQLARKTLKKGMQEATERAAKQVTKDGLRGLGRNALRGGLLEAAEEGGVNLAIQGYQNSTGRRDGLDLADLGTSALGGLAGGAAAPLAGLGKHASSRGGQFAEHLGREMGGEMIADQAASLATGGGFVGLEDAARAAASGVTGSVVSQSDAALQARLDARLAALGGTPVSVVDTAPPTPSVPAADSGPSPVPAQRTTSDVGDTGTSAPASRTSGADATPGPVPPAPRDAGGLIEVDGSADVGGSPEASGSVGADGQADRRPETVPPVGSEPAATVTNPPSAVIPSLAPVPVSATPSLSSVPMDPVLAASPVTAPTPELAATASSVGTTATAPAVTSAPPPTVASTGSTSVHNGTPTILTPGPTPAVPSVPMAASGVASPVVSVTSTATTPVSGSGPLTATPNPTTGFSAAMPANADSGKRHKQEPPVLDLSLLEALAPKRRHSQSPPPPAPAPEPEPQQSTEPAFRSREWYERTWAADREALERRRYRGYYEAQRAWFEDQRRETLVRGLRRDAKAYYENARWLIRQALGLHRAGKRALSDRLIARAREQERLGHQQVDLAEEVREGAVLPDVTFVETEEHFRRINDDVAELATGGVETGNRSALTGDDVPPPSDQTRPYGERGGLRPPLALHQTDLERQMPREPDGSVTRTADPRQGRWFSLVNDGGPSADATRAINCLDCTLSTYETWVHGRPRVSAPRTFDGYFEGDVNRPIDGEWGGPGRVERATGGVYQRVTPSTEGLSPAAARQQVMQGYADLHRQLLTGGHGSFAFLVNTWEGGGAHAWVALNQNGTVLYLDPQIGTVSDRPPYFHRGVAHPGNVAGLEALVVGPDGRPLPLPGREVGDFSEQRPLSVRADQATAGESGPHLARTQFTAAPGQLPGSPDAPGANPDPRQPEPEPAVLRAAREGACDDRIAAGIPASTVIASAKDLDAVFSVGVSPAEVAVAADQAALGRLFPHLDETATHDLTSLFAEPRVQQMLQETWRTPPKGEPLLAETLVRQLAQRPDLVSMVLATPELMASLTARPLTLHHLAVHQNAIDVLMSVMDDISSRGPEAIVTAGTPEPEATPLTNEQRRISSSVETWVDDVDQPGFDQRRRGDSAYRRQYLDGLYVAAAEAQAELAGLAERLAWDGNQQIGQPGWRAAPKDRRRAEDKVDKYRGDASQLRDLAAAKIEFRSLGQLYSALDRLRREPDVRIVFIDDRFQRPQKSGYRDVQLLLKMSNGHIAEFRLHLAALDEVAAWEHALYEVRRDLKALAKQEGRPLRLVEQAIFDGVLRREQELFWRALLSTYREEGT</sequence>
<dbReference type="Proteomes" id="UP000319728">
    <property type="component" value="Unassembled WGS sequence"/>
</dbReference>
<feature type="compositionally biased region" description="Polar residues" evidence="1">
    <location>
        <begin position="370"/>
        <end position="391"/>
    </location>
</feature>
<keyword evidence="5" id="KW-1185">Reference proteome</keyword>
<dbReference type="EMBL" id="VLLP01000001">
    <property type="protein sequence ID" value="TWJ31151.1"/>
    <property type="molecule type" value="Genomic_DNA"/>
</dbReference>
<evidence type="ECO:0000259" key="3">
    <source>
        <dbReference type="Pfam" id="PF25547"/>
    </source>
</evidence>
<feature type="region of interest" description="Disordered" evidence="1">
    <location>
        <begin position="345"/>
        <end position="457"/>
    </location>
</feature>
<comment type="caution">
    <text evidence="4">The sequence shown here is derived from an EMBL/GenBank/DDBJ whole genome shotgun (WGS) entry which is preliminary data.</text>
</comment>
<dbReference type="Pfam" id="PF15644">
    <property type="entry name" value="Gln_amidase"/>
    <property type="match status" value="1"/>
</dbReference>
<dbReference type="InterPro" id="IPR028908">
    <property type="entry name" value="Tox-PL_dom"/>
</dbReference>
<feature type="domain" description="Tox-PL" evidence="2">
    <location>
        <begin position="854"/>
        <end position="979"/>
    </location>
</feature>
<dbReference type="Gene3D" id="3.30.460.10">
    <property type="entry name" value="Beta Polymerase, domain 2"/>
    <property type="match status" value="1"/>
</dbReference>
<dbReference type="InterPro" id="IPR057746">
    <property type="entry name" value="CpnT-like_N"/>
</dbReference>
<dbReference type="PANTHER" id="PTHR48148">
    <property type="entry name" value="KERATINOCYTE PROLINE-RICH PROTEIN"/>
    <property type="match status" value="1"/>
</dbReference>
<dbReference type="Pfam" id="PF25547">
    <property type="entry name" value="WXG100_2"/>
    <property type="match status" value="1"/>
</dbReference>
<dbReference type="InterPro" id="IPR043519">
    <property type="entry name" value="NT_sf"/>
</dbReference>
<feature type="region of interest" description="Disordered" evidence="1">
    <location>
        <begin position="615"/>
        <end position="643"/>
    </location>
</feature>
<evidence type="ECO:0000256" key="1">
    <source>
        <dbReference type="SAM" id="MobiDB-lite"/>
    </source>
</evidence>
<name>A0A562WM71_9ACTN</name>
<dbReference type="SUPFAM" id="SSF81301">
    <property type="entry name" value="Nucleotidyltransferase"/>
    <property type="match status" value="1"/>
</dbReference>
<feature type="domain" description="Outer membrane channel protein CpnT-like N-terminal" evidence="3">
    <location>
        <begin position="8"/>
        <end position="165"/>
    </location>
</feature>
<evidence type="ECO:0000313" key="4">
    <source>
        <dbReference type="EMBL" id="TWJ31151.1"/>
    </source>
</evidence>
<feature type="region of interest" description="Disordered" evidence="1">
    <location>
        <begin position="506"/>
        <end position="541"/>
    </location>
</feature>